<dbReference type="Gene3D" id="3.40.50.720">
    <property type="entry name" value="NAD(P)-binding Rossmann-like Domain"/>
    <property type="match status" value="1"/>
</dbReference>
<evidence type="ECO:0000256" key="4">
    <source>
        <dbReference type="ARBA" id="ARBA00022723"/>
    </source>
</evidence>
<protein>
    <recommendedName>
        <fullName evidence="3">alcohol dehydrogenase</fullName>
        <ecNumber evidence="3">1.1.1.1</ecNumber>
    </recommendedName>
</protein>
<comment type="caution">
    <text evidence="12">The sequence shown here is derived from an EMBL/GenBank/DDBJ whole genome shotgun (WGS) entry which is preliminary data.</text>
</comment>
<evidence type="ECO:0000256" key="7">
    <source>
        <dbReference type="ARBA" id="ARBA00023027"/>
    </source>
</evidence>
<comment type="catalytic activity">
    <reaction evidence="8">
        <text>a secondary alcohol + NAD(+) = a ketone + NADH + H(+)</text>
        <dbReference type="Rhea" id="RHEA:10740"/>
        <dbReference type="ChEBI" id="CHEBI:15378"/>
        <dbReference type="ChEBI" id="CHEBI:17087"/>
        <dbReference type="ChEBI" id="CHEBI:35681"/>
        <dbReference type="ChEBI" id="CHEBI:57540"/>
        <dbReference type="ChEBI" id="CHEBI:57945"/>
        <dbReference type="EC" id="1.1.1.1"/>
    </reaction>
</comment>
<dbReference type="InterPro" id="IPR011032">
    <property type="entry name" value="GroES-like_sf"/>
</dbReference>
<dbReference type="PANTHER" id="PTHR43880:SF12">
    <property type="entry name" value="ALCOHOL DEHYDROGENASE CLASS-3"/>
    <property type="match status" value="1"/>
</dbReference>
<dbReference type="PROSITE" id="PS00059">
    <property type="entry name" value="ADH_ZINC"/>
    <property type="match status" value="1"/>
</dbReference>
<comment type="similarity">
    <text evidence="2 10">Belongs to the zinc-containing alcohol dehydrogenase family.</text>
</comment>
<evidence type="ECO:0000259" key="11">
    <source>
        <dbReference type="SMART" id="SM00829"/>
    </source>
</evidence>
<dbReference type="CDD" id="cd08279">
    <property type="entry name" value="Zn_ADH_class_III"/>
    <property type="match status" value="1"/>
</dbReference>
<organism evidence="12 13">
    <name type="scientific">Mycolicibacterium komossense</name>
    <dbReference type="NCBI Taxonomy" id="1779"/>
    <lineage>
        <taxon>Bacteria</taxon>
        <taxon>Bacillati</taxon>
        <taxon>Actinomycetota</taxon>
        <taxon>Actinomycetes</taxon>
        <taxon>Mycobacteriales</taxon>
        <taxon>Mycobacteriaceae</taxon>
        <taxon>Mycolicibacterium</taxon>
    </lineage>
</organism>
<evidence type="ECO:0000256" key="1">
    <source>
        <dbReference type="ARBA" id="ARBA00001947"/>
    </source>
</evidence>
<keyword evidence="6" id="KW-0560">Oxidoreductase</keyword>
<evidence type="ECO:0000313" key="13">
    <source>
        <dbReference type="Proteomes" id="UP001526201"/>
    </source>
</evidence>
<dbReference type="InterPro" id="IPR013149">
    <property type="entry name" value="ADH-like_C"/>
</dbReference>
<proteinExistence type="inferred from homology"/>
<comment type="catalytic activity">
    <reaction evidence="9">
        <text>a primary alcohol + NAD(+) = an aldehyde + NADH + H(+)</text>
        <dbReference type="Rhea" id="RHEA:10736"/>
        <dbReference type="ChEBI" id="CHEBI:15378"/>
        <dbReference type="ChEBI" id="CHEBI:15734"/>
        <dbReference type="ChEBI" id="CHEBI:17478"/>
        <dbReference type="ChEBI" id="CHEBI:57540"/>
        <dbReference type="ChEBI" id="CHEBI:57945"/>
        <dbReference type="EC" id="1.1.1.1"/>
    </reaction>
</comment>
<dbReference type="SUPFAM" id="SSF50129">
    <property type="entry name" value="GroES-like"/>
    <property type="match status" value="2"/>
</dbReference>
<sequence length="378" mass="40803">MRTRAAVIYGLHTRFEVKEVELDEPGPNEVLVHLAASGICHSDMHNVTGDQIAALPMIFGHEGAGVVETVGANVTHVQPGDHVVMSYLPSCGTCRWCTGGQTNLCDLGAYTVLGPQIDGTYRFRDDEGTELGQFCLVSTFSEWTVVPGQSVVKVDPHYRLERACLVACGVTTGVGTAIYRGGVRPGDDVMVFGVGGIGMNIVQGAKLAGAKRIIACDINDWKLEQAKIFGATHTVNPNITDPVEFANQLTWGVGVDRSFEAVATPETIGQAVRALRKGGQATVVGLTRHDQPDIPINPSDFVLWQKTLTGSLNGGCNPRNDIPAMLKLWDSGQLNLDDLVTNEYRLEQINDAYDDLLSGKNLRGVIRYEWADNGVDTP</sequence>
<evidence type="ECO:0000313" key="12">
    <source>
        <dbReference type="EMBL" id="MCV7229039.1"/>
    </source>
</evidence>
<dbReference type="SMART" id="SM00829">
    <property type="entry name" value="PKS_ER"/>
    <property type="match status" value="1"/>
</dbReference>
<dbReference type="EMBL" id="JACKTY010000039">
    <property type="protein sequence ID" value="MCV7229039.1"/>
    <property type="molecule type" value="Genomic_DNA"/>
</dbReference>
<evidence type="ECO:0000256" key="6">
    <source>
        <dbReference type="ARBA" id="ARBA00023002"/>
    </source>
</evidence>
<accession>A0ABT3CHV5</accession>
<gene>
    <name evidence="12" type="ORF">H7J73_23775</name>
</gene>
<dbReference type="InterPro" id="IPR020843">
    <property type="entry name" value="ER"/>
</dbReference>
<dbReference type="SUPFAM" id="SSF51735">
    <property type="entry name" value="NAD(P)-binding Rossmann-fold domains"/>
    <property type="match status" value="1"/>
</dbReference>
<evidence type="ECO:0000256" key="2">
    <source>
        <dbReference type="ARBA" id="ARBA00008072"/>
    </source>
</evidence>
<evidence type="ECO:0000256" key="8">
    <source>
        <dbReference type="ARBA" id="ARBA00049164"/>
    </source>
</evidence>
<keyword evidence="13" id="KW-1185">Reference proteome</keyword>
<evidence type="ECO:0000256" key="10">
    <source>
        <dbReference type="RuleBase" id="RU361277"/>
    </source>
</evidence>
<keyword evidence="4 10" id="KW-0479">Metal-binding</keyword>
<keyword evidence="7" id="KW-0520">NAD</keyword>
<evidence type="ECO:0000256" key="5">
    <source>
        <dbReference type="ARBA" id="ARBA00022833"/>
    </source>
</evidence>
<dbReference type="Proteomes" id="UP001526201">
    <property type="component" value="Unassembled WGS sequence"/>
</dbReference>
<dbReference type="Pfam" id="PF00107">
    <property type="entry name" value="ADH_zinc_N"/>
    <property type="match status" value="1"/>
</dbReference>
<dbReference type="InterPro" id="IPR002328">
    <property type="entry name" value="ADH_Zn_CS"/>
</dbReference>
<name>A0ABT3CHV5_9MYCO</name>
<dbReference type="EC" id="1.1.1.1" evidence="3"/>
<keyword evidence="5 10" id="KW-0862">Zinc</keyword>
<dbReference type="Gene3D" id="3.90.180.10">
    <property type="entry name" value="Medium-chain alcohol dehydrogenases, catalytic domain"/>
    <property type="match status" value="1"/>
</dbReference>
<dbReference type="Pfam" id="PF08240">
    <property type="entry name" value="ADH_N"/>
    <property type="match status" value="1"/>
</dbReference>
<dbReference type="InterPro" id="IPR036291">
    <property type="entry name" value="NAD(P)-bd_dom_sf"/>
</dbReference>
<feature type="domain" description="Enoyl reductase (ER)" evidence="11">
    <location>
        <begin position="10"/>
        <end position="366"/>
    </location>
</feature>
<dbReference type="InterPro" id="IPR023921">
    <property type="entry name" value="ADH_Zn_actinomycetes"/>
</dbReference>
<evidence type="ECO:0000256" key="3">
    <source>
        <dbReference type="ARBA" id="ARBA00013190"/>
    </source>
</evidence>
<dbReference type="PANTHER" id="PTHR43880">
    <property type="entry name" value="ALCOHOL DEHYDROGENASE"/>
    <property type="match status" value="1"/>
</dbReference>
<dbReference type="InterPro" id="IPR013154">
    <property type="entry name" value="ADH-like_N"/>
</dbReference>
<dbReference type="RefSeq" id="WP_264070237.1">
    <property type="nucleotide sequence ID" value="NZ_JACKTY010000039.1"/>
</dbReference>
<evidence type="ECO:0000256" key="9">
    <source>
        <dbReference type="ARBA" id="ARBA00049243"/>
    </source>
</evidence>
<comment type="cofactor">
    <cofactor evidence="1 10">
        <name>Zn(2+)</name>
        <dbReference type="ChEBI" id="CHEBI:29105"/>
    </cofactor>
</comment>
<reference evidence="12 13" key="1">
    <citation type="journal article" date="2022" name="BMC Genomics">
        <title>Comparative genome analysis of mycobacteria focusing on tRNA and non-coding RNA.</title>
        <authorList>
            <person name="Behra P.R.K."/>
            <person name="Pettersson B.M.F."/>
            <person name="Ramesh M."/>
            <person name="Das S."/>
            <person name="Dasgupta S."/>
            <person name="Kirsebom L.A."/>
        </authorList>
    </citation>
    <scope>NUCLEOTIDE SEQUENCE [LARGE SCALE GENOMIC DNA]</scope>
    <source>
        <strain evidence="12 13">DSM 44078</strain>
    </source>
</reference>
<dbReference type="NCBIfam" id="TIGR03989">
    <property type="entry name" value="Rxyl_3153"/>
    <property type="match status" value="1"/>
</dbReference>